<dbReference type="CDD" id="cd22771">
    <property type="entry name" value="OTU_plant_OTU7-like"/>
    <property type="match status" value="1"/>
</dbReference>
<dbReference type="InterPro" id="IPR050422">
    <property type="entry name" value="X-Pro_aminopeptidase_P"/>
</dbReference>
<accession>A0A2K3DFH2</accession>
<dbReference type="InterPro" id="IPR029149">
    <property type="entry name" value="Creatin/AminoP/Spt16_N"/>
</dbReference>
<feature type="region of interest" description="Disordered" evidence="1">
    <location>
        <begin position="369"/>
        <end position="455"/>
    </location>
</feature>
<keyword evidence="4" id="KW-1185">Reference proteome</keyword>
<name>A0A2K3DFH2_CHLRE</name>
<dbReference type="OrthoDB" id="415023at2759"/>
<feature type="compositionally biased region" description="Gly residues" evidence="1">
    <location>
        <begin position="413"/>
        <end position="434"/>
    </location>
</feature>
<dbReference type="GeneID" id="5726480"/>
<feature type="compositionally biased region" description="Low complexity" evidence="1">
    <location>
        <begin position="525"/>
        <end position="563"/>
    </location>
</feature>
<dbReference type="EMBL" id="CM008970">
    <property type="protein sequence ID" value="PNW79275.1"/>
    <property type="molecule type" value="Genomic_DNA"/>
</dbReference>
<protein>
    <recommendedName>
        <fullName evidence="2">OTU domain-containing protein</fullName>
    </recommendedName>
</protein>
<proteinExistence type="predicted"/>
<evidence type="ECO:0000256" key="1">
    <source>
        <dbReference type="SAM" id="MobiDB-lite"/>
    </source>
</evidence>
<organism evidence="3 4">
    <name type="scientific">Chlamydomonas reinhardtii</name>
    <name type="common">Chlamydomonas smithii</name>
    <dbReference type="NCBI Taxonomy" id="3055"/>
    <lineage>
        <taxon>Eukaryota</taxon>
        <taxon>Viridiplantae</taxon>
        <taxon>Chlorophyta</taxon>
        <taxon>core chlorophytes</taxon>
        <taxon>Chlorophyceae</taxon>
        <taxon>CS clade</taxon>
        <taxon>Chlamydomonadales</taxon>
        <taxon>Chlamydomonadaceae</taxon>
        <taxon>Chlamydomonas</taxon>
    </lineage>
</organism>
<dbReference type="AlphaFoldDB" id="A0A2K3DFH2"/>
<reference evidence="3 4" key="1">
    <citation type="journal article" date="2007" name="Science">
        <title>The Chlamydomonas genome reveals the evolution of key animal and plant functions.</title>
        <authorList>
            <person name="Merchant S.S."/>
            <person name="Prochnik S.E."/>
            <person name="Vallon O."/>
            <person name="Harris E.H."/>
            <person name="Karpowicz S.J."/>
            <person name="Witman G.B."/>
            <person name="Terry A."/>
            <person name="Salamov A."/>
            <person name="Fritz-Laylin L.K."/>
            <person name="Marechal-Drouard L."/>
            <person name="Marshall W.F."/>
            <person name="Qu L.H."/>
            <person name="Nelson D.R."/>
            <person name="Sanderfoot A.A."/>
            <person name="Spalding M.H."/>
            <person name="Kapitonov V.V."/>
            <person name="Ren Q."/>
            <person name="Ferris P."/>
            <person name="Lindquist E."/>
            <person name="Shapiro H."/>
            <person name="Lucas S.M."/>
            <person name="Grimwood J."/>
            <person name="Schmutz J."/>
            <person name="Cardol P."/>
            <person name="Cerutti H."/>
            <person name="Chanfreau G."/>
            <person name="Chen C.L."/>
            <person name="Cognat V."/>
            <person name="Croft M.T."/>
            <person name="Dent R."/>
            <person name="Dutcher S."/>
            <person name="Fernandez E."/>
            <person name="Fukuzawa H."/>
            <person name="Gonzalez-Ballester D."/>
            <person name="Gonzalez-Halphen D."/>
            <person name="Hallmann A."/>
            <person name="Hanikenne M."/>
            <person name="Hippler M."/>
            <person name="Inwood W."/>
            <person name="Jabbari K."/>
            <person name="Kalanon M."/>
            <person name="Kuras R."/>
            <person name="Lefebvre P.A."/>
            <person name="Lemaire S.D."/>
            <person name="Lobanov A.V."/>
            <person name="Lohr M."/>
            <person name="Manuell A."/>
            <person name="Meier I."/>
            <person name="Mets L."/>
            <person name="Mittag M."/>
            <person name="Mittelmeier T."/>
            <person name="Moroney J.V."/>
            <person name="Moseley J."/>
            <person name="Napoli C."/>
            <person name="Nedelcu A.M."/>
            <person name="Niyogi K."/>
            <person name="Novoselov S.V."/>
            <person name="Paulsen I.T."/>
            <person name="Pazour G."/>
            <person name="Purton S."/>
            <person name="Ral J.P."/>
            <person name="Riano-Pachon D.M."/>
            <person name="Riekhof W."/>
            <person name="Rymarquis L."/>
            <person name="Schroda M."/>
            <person name="Stern D."/>
            <person name="Umen J."/>
            <person name="Willows R."/>
            <person name="Wilson N."/>
            <person name="Zimmer S.L."/>
            <person name="Allmer J."/>
            <person name="Balk J."/>
            <person name="Bisova K."/>
            <person name="Chen C.J."/>
            <person name="Elias M."/>
            <person name="Gendler K."/>
            <person name="Hauser C."/>
            <person name="Lamb M.R."/>
            <person name="Ledford H."/>
            <person name="Long J.C."/>
            <person name="Minagawa J."/>
            <person name="Page M.D."/>
            <person name="Pan J."/>
            <person name="Pootakham W."/>
            <person name="Roje S."/>
            <person name="Rose A."/>
            <person name="Stahlberg E."/>
            <person name="Terauchi A.M."/>
            <person name="Yang P."/>
            <person name="Ball S."/>
            <person name="Bowler C."/>
            <person name="Dieckmann C.L."/>
            <person name="Gladyshev V.N."/>
            <person name="Green P."/>
            <person name="Jorgensen R."/>
            <person name="Mayfield S."/>
            <person name="Mueller-Roeber B."/>
            <person name="Rajamani S."/>
            <person name="Sayre R.T."/>
            <person name="Brokstein P."/>
            <person name="Dubchak I."/>
            <person name="Goodstein D."/>
            <person name="Hornick L."/>
            <person name="Huang Y.W."/>
            <person name="Jhaveri J."/>
            <person name="Luo Y."/>
            <person name="Martinez D."/>
            <person name="Ngau W.C."/>
            <person name="Otillar B."/>
            <person name="Poliakov A."/>
            <person name="Porter A."/>
            <person name="Szajkowski L."/>
            <person name="Werner G."/>
            <person name="Zhou K."/>
            <person name="Grigoriev I.V."/>
            <person name="Rokhsar D.S."/>
            <person name="Grossman A.R."/>
        </authorList>
    </citation>
    <scope>NUCLEOTIDE SEQUENCE [LARGE SCALE GENOMIC DNA]</scope>
    <source>
        <strain evidence="4">CC-503</strain>
    </source>
</reference>
<feature type="compositionally biased region" description="Low complexity" evidence="1">
    <location>
        <begin position="583"/>
        <end position="602"/>
    </location>
</feature>
<feature type="region of interest" description="Disordered" evidence="1">
    <location>
        <begin position="303"/>
        <end position="326"/>
    </location>
</feature>
<dbReference type="Proteomes" id="UP000006906">
    <property type="component" value="Chromosome 9"/>
</dbReference>
<dbReference type="PROSITE" id="PS50802">
    <property type="entry name" value="OTU"/>
    <property type="match status" value="1"/>
</dbReference>
<dbReference type="STRING" id="3055.A0A2K3DFH2"/>
<gene>
    <name evidence="3" type="ORF">CHLRE_09g408825v5</name>
</gene>
<dbReference type="SUPFAM" id="SSF53092">
    <property type="entry name" value="Creatinase/prolidase N-terminal domain"/>
    <property type="match status" value="1"/>
</dbReference>
<evidence type="ECO:0000259" key="2">
    <source>
        <dbReference type="PROSITE" id="PS50802"/>
    </source>
</evidence>
<dbReference type="Pfam" id="PF02810">
    <property type="entry name" value="SEC-C"/>
    <property type="match status" value="1"/>
</dbReference>
<dbReference type="InterPro" id="IPR003323">
    <property type="entry name" value="OTU_dom"/>
</dbReference>
<dbReference type="InParanoid" id="A0A2K3DFH2"/>
<dbReference type="Pfam" id="PF02338">
    <property type="entry name" value="OTU"/>
    <property type="match status" value="1"/>
</dbReference>
<dbReference type="RefSeq" id="XP_042921525.1">
    <property type="nucleotide sequence ID" value="XM_043066229.1"/>
</dbReference>
<dbReference type="InterPro" id="IPR004027">
    <property type="entry name" value="SEC_C_motif"/>
</dbReference>
<dbReference type="Gene3D" id="3.40.350.10">
    <property type="entry name" value="Creatinase/prolidase N-terminal domain"/>
    <property type="match status" value="1"/>
</dbReference>
<dbReference type="SUPFAM" id="SSF103642">
    <property type="entry name" value="Sec-C motif"/>
    <property type="match status" value="1"/>
</dbReference>
<dbReference type="GO" id="GO:0004843">
    <property type="term" value="F:cysteine-type deubiquitinase activity"/>
    <property type="evidence" value="ECO:0000318"/>
    <property type="project" value="GO_Central"/>
</dbReference>
<dbReference type="PANTHER" id="PTHR43763:SF6">
    <property type="entry name" value="XAA-PRO AMINOPEPTIDASE 1"/>
    <property type="match status" value="1"/>
</dbReference>
<sequence length="736" mass="73077">MSLRGLPTVQSSQRATRRCAAQVASSVRRALPRLLSPASVCAKLGGTRGFGNLTAGTNAASGSLASAASATTASTSTSTPTMAAPPSPAGCPKLAGLRAAMAAADGGRGVSAYLVPTEDPHMSEYPPARLKYREWISNFTGTAGTVVVTQDAALLWTDGRYFLQAATELGPEWTLMKAGTPGCPDGEEKVHAELRARIVGFMADHEEEFAPFVEDDESFGSYVARMKKDGTWAGYMEVVAASRCLGANLTIYQAGQPRWRVVHHPEDTAPMLHLAYSDGQHYDSVRCADDYGHGPAAPVVIRGDGTVPARPQRPVRDAGSEPWDERDEARVAASTACRDLGLVRAALSAAGGDVEAAVEKVIEMLAEQAEAEEGAEEVGEKEEKEVKEEGAGKEAEPGGEGGVSDVASITNGAGDGSGGGGAGGGGGGGSGGNGEAATGARPPDAEPKVGRGGEMTSAGAAVAGAAAAEAAAAGEAAGPAPAPAEARVPSTALRETDADAASATAASAAGAAVATATAATATAATATADPATSATAPSSSTTGPGGASADATGGAGEPAPGEAKGAGRKAPDSAKRRGIVVGSRSSSSSSSAAAAGSSSAPANNKRCPCGSNKKYKACCGPAAAAAARRKAAAGEVEVEAAAGLGTTVVAQVAALLEDWLVSHLPEGARVGCDPWVHTVSGVRGLQRKLAEGGKGQSLVPLLQDGNLVSKVGGWVGGLRAGLDVPALHRLWGGGGV</sequence>
<dbReference type="Pfam" id="PF01321">
    <property type="entry name" value="Creatinase_N"/>
    <property type="match status" value="1"/>
</dbReference>
<dbReference type="Gramene" id="PNW79275">
    <property type="protein sequence ID" value="PNW79275"/>
    <property type="gene ID" value="CHLRE_09g408825v5"/>
</dbReference>
<evidence type="ECO:0000313" key="3">
    <source>
        <dbReference type="EMBL" id="PNW79275.1"/>
    </source>
</evidence>
<dbReference type="InterPro" id="IPR000587">
    <property type="entry name" value="Creatinase_N"/>
</dbReference>
<evidence type="ECO:0000313" key="4">
    <source>
        <dbReference type="Proteomes" id="UP000006906"/>
    </source>
</evidence>
<feature type="domain" description="OTU" evidence="2">
    <location>
        <begin position="177"/>
        <end position="288"/>
    </location>
</feature>
<dbReference type="Gene3D" id="3.10.450.50">
    <property type="match status" value="1"/>
</dbReference>
<dbReference type="PANTHER" id="PTHR43763">
    <property type="entry name" value="XAA-PRO AMINOPEPTIDASE 1"/>
    <property type="match status" value="1"/>
</dbReference>
<dbReference type="InterPro" id="IPR038765">
    <property type="entry name" value="Papain-like_cys_pep_sf"/>
</dbReference>
<feature type="region of interest" description="Disordered" evidence="1">
    <location>
        <begin position="525"/>
        <end position="605"/>
    </location>
</feature>
<dbReference type="SUPFAM" id="SSF54001">
    <property type="entry name" value="Cysteine proteinases"/>
    <property type="match status" value="1"/>
</dbReference>
<feature type="compositionally biased region" description="Acidic residues" evidence="1">
    <location>
        <begin position="369"/>
        <end position="380"/>
    </location>
</feature>
<dbReference type="KEGG" id="cre:CHLRE_09g408825v5"/>
<feature type="compositionally biased region" description="Basic and acidic residues" evidence="1">
    <location>
        <begin position="381"/>
        <end position="396"/>
    </location>
</feature>